<evidence type="ECO:0000256" key="1">
    <source>
        <dbReference type="SAM" id="MobiDB-lite"/>
    </source>
</evidence>
<organism evidence="2">
    <name type="scientific">Salmonella derby</name>
    <dbReference type="NCBI Taxonomy" id="28144"/>
    <lineage>
        <taxon>Bacteria</taxon>
        <taxon>Pseudomonadati</taxon>
        <taxon>Pseudomonadota</taxon>
        <taxon>Gammaproteobacteria</taxon>
        <taxon>Enterobacterales</taxon>
        <taxon>Enterobacteriaceae</taxon>
        <taxon>Salmonella</taxon>
    </lineage>
</organism>
<reference evidence="2" key="1">
    <citation type="submission" date="2018-12" db="EMBL/GenBank/DDBJ databases">
        <authorList>
            <consortium name="NARMS: The National Antimicrobial Resistance Monitoring System"/>
        </authorList>
    </citation>
    <scope>NUCLEOTIDE SEQUENCE</scope>
    <source>
        <strain evidence="2">FSIS11816337</strain>
    </source>
</reference>
<feature type="region of interest" description="Disordered" evidence="1">
    <location>
        <begin position="93"/>
        <end position="114"/>
    </location>
</feature>
<sequence length="208" mass="22027">MKRRAQIVGTEHPAGLMRAQVRVLPDWNGVPDEDLPWAEYQLPIGNAFVPTVKGDLVWVEFPYLDVNGRIDTRRPMIVGAAQDAPGGVPNVAPEASGQGSGWTPPAVDGAPSRPTLSSTKDYVIHRNNVLEVRTAGGGYEIANTAAGSRIGMNESGQIYIIGPADVVINAGGDVNVKGNNINVKADGNMEFTAGGTFKAKASNFEFVN</sequence>
<comment type="caution">
    <text evidence="2">The sequence shown here is derived from an EMBL/GenBank/DDBJ whole genome shotgun (WGS) entry which is preliminary data.</text>
</comment>
<name>A0A3W0AZV9_SALDE</name>
<dbReference type="EMBL" id="AAHTYN010000048">
    <property type="protein sequence ID" value="ECA3154829.1"/>
    <property type="molecule type" value="Genomic_DNA"/>
</dbReference>
<dbReference type="AlphaFoldDB" id="A0A3W0AZV9"/>
<evidence type="ECO:0000313" key="2">
    <source>
        <dbReference type="EMBL" id="ECA3154829.1"/>
    </source>
</evidence>
<protein>
    <submittedName>
        <fullName evidence="2">Baseplate protein</fullName>
    </submittedName>
</protein>
<proteinExistence type="predicted"/>
<accession>A0A3W0AZV9</accession>
<gene>
    <name evidence="2" type="ORF">EJW65_22345</name>
</gene>